<feature type="compositionally biased region" description="Basic and acidic residues" evidence="1">
    <location>
        <begin position="275"/>
        <end position="291"/>
    </location>
</feature>
<dbReference type="Gene3D" id="1.10.530.10">
    <property type="match status" value="1"/>
</dbReference>
<keyword evidence="2" id="KW-0812">Transmembrane</keyword>
<dbReference type="AlphaFoldDB" id="A0AAP7IFA6"/>
<gene>
    <name evidence="4" type="ORF">ASS94_00710</name>
</gene>
<feature type="domain" description="Phage tail lysozyme" evidence="3">
    <location>
        <begin position="78"/>
        <end position="230"/>
    </location>
</feature>
<evidence type="ECO:0000256" key="2">
    <source>
        <dbReference type="SAM" id="Phobius"/>
    </source>
</evidence>
<comment type="caution">
    <text evidence="4">The sequence shown here is derived from an EMBL/GenBank/DDBJ whole genome shotgun (WGS) entry which is preliminary data.</text>
</comment>
<evidence type="ECO:0000256" key="1">
    <source>
        <dbReference type="SAM" id="MobiDB-lite"/>
    </source>
</evidence>
<sequence length="483" mass="52270">MTREVTIYTKLIITFLLIITSAFPLISPNETAQAVNSTAIDAQHGCVTNDSGEEKEDGEESKESDDGDKGNVTGKKKKNIKTMYKVLHEEHGFSGEMIAGIAGNWDAEGGIDPLATEGDSGNFSEENAKKASGDDSVGIGLGQWTFERHTLLVDYAKDKNDGKWWEMDVQMEFMLEKDSGAETLKSVGKDATDDPGENAITFHDEWERSADTNSMKQRRKESANEIWEFMKKEGMDGKKDTEKIDKVGGSSDSGEGESSASTNGDVEEISACGTEEDKGKDSGGGDGKVGESTKVNGKSGEVTEGSWTWDEMPKKYKKHVTIPEFDEEFLDKPGNNFPSTGNKGQCTELTWAYMNQLHKGKQPTDDGSVTDGYRVHEVYEKEGADTTDKPTVGYGFSSSSPYAGAAATPPGHTGLVAGVMDDGGFILVSYNLPPEPAPSREPIYSYVDGMPKDAGDDFVFFSGIEGKKGVKGGGDEKKEKDDK</sequence>
<feature type="region of interest" description="Disordered" evidence="1">
    <location>
        <begin position="45"/>
        <end position="74"/>
    </location>
</feature>
<feature type="compositionally biased region" description="Acidic residues" evidence="1">
    <location>
        <begin position="51"/>
        <end position="66"/>
    </location>
</feature>
<dbReference type="EMBL" id="LNPX01000004">
    <property type="protein sequence ID" value="OEK58875.1"/>
    <property type="molecule type" value="Genomic_DNA"/>
</dbReference>
<proteinExistence type="predicted"/>
<keyword evidence="2" id="KW-0472">Membrane</keyword>
<feature type="compositionally biased region" description="Basic and acidic residues" evidence="1">
    <location>
        <begin position="220"/>
        <end position="246"/>
    </location>
</feature>
<feature type="compositionally biased region" description="Low complexity" evidence="1">
    <location>
        <begin position="248"/>
        <end position="261"/>
    </location>
</feature>
<name>A0AAP7IFA6_9STAP</name>
<dbReference type="InterPro" id="IPR041219">
    <property type="entry name" value="Phage_lysozyme2"/>
</dbReference>
<organism evidence="4 5">
    <name type="scientific">Staphylococcus equorum</name>
    <dbReference type="NCBI Taxonomy" id="246432"/>
    <lineage>
        <taxon>Bacteria</taxon>
        <taxon>Bacillati</taxon>
        <taxon>Bacillota</taxon>
        <taxon>Bacilli</taxon>
        <taxon>Bacillales</taxon>
        <taxon>Staphylococcaceae</taxon>
        <taxon>Staphylococcus</taxon>
    </lineage>
</organism>
<dbReference type="Pfam" id="PF18013">
    <property type="entry name" value="Phage_lysozyme2"/>
    <property type="match status" value="1"/>
</dbReference>
<evidence type="ECO:0000259" key="3">
    <source>
        <dbReference type="Pfam" id="PF18013"/>
    </source>
</evidence>
<dbReference type="Gene3D" id="3.90.1720.10">
    <property type="entry name" value="endopeptidase domain like (from Nostoc punctiforme)"/>
    <property type="match status" value="1"/>
</dbReference>
<evidence type="ECO:0000313" key="4">
    <source>
        <dbReference type="EMBL" id="OEK58875.1"/>
    </source>
</evidence>
<dbReference type="RefSeq" id="WP_069854275.1">
    <property type="nucleotide sequence ID" value="NZ_LNPX01000004.1"/>
</dbReference>
<accession>A0AAP7IFA6</accession>
<evidence type="ECO:0000313" key="5">
    <source>
        <dbReference type="Proteomes" id="UP000095464"/>
    </source>
</evidence>
<feature type="transmembrane region" description="Helical" evidence="2">
    <location>
        <begin position="7"/>
        <end position="26"/>
    </location>
</feature>
<reference evidence="5" key="1">
    <citation type="submission" date="2015-11" db="EMBL/GenBank/DDBJ databases">
        <title>Genomic diversity of Staphylococcus saprophyticus strains from urinary tract infections, animal surfaces, and fermented foods.</title>
        <authorList>
            <person name="Wolfe B.E."/>
        </authorList>
    </citation>
    <scope>NUCLEOTIDE SEQUENCE [LARGE SCALE GENOMIC DNA]</scope>
    <source>
        <strain evidence="5">738_7</strain>
    </source>
</reference>
<protein>
    <recommendedName>
        <fullName evidence="3">Phage tail lysozyme domain-containing protein</fullName>
    </recommendedName>
</protein>
<keyword evidence="2" id="KW-1133">Transmembrane helix</keyword>
<feature type="region of interest" description="Disordered" evidence="1">
    <location>
        <begin position="186"/>
        <end position="306"/>
    </location>
</feature>
<dbReference type="Proteomes" id="UP000095464">
    <property type="component" value="Unassembled WGS sequence"/>
</dbReference>